<dbReference type="OrthoDB" id="6402074at2"/>
<sequence>MELRNKSGDIAKLADNLTLKEIVDMGFSLDICDESYDPNEHWTVSNKAQKGKEGEYPSSK</sequence>
<evidence type="ECO:0000313" key="1">
    <source>
        <dbReference type="EMBL" id="OLQ70822.1"/>
    </source>
</evidence>
<reference evidence="1 2" key="1">
    <citation type="submission" date="2016-09" db="EMBL/GenBank/DDBJ databases">
        <title>Photobacterium proteolyticum sp. nov. a protease producing bacterium isolated from ocean sediments of Laizhou Bay.</title>
        <authorList>
            <person name="Li Y."/>
        </authorList>
    </citation>
    <scope>NUCLEOTIDE SEQUENCE [LARGE SCALE GENOMIC DNA]</scope>
    <source>
        <strain evidence="1 2">13-12</strain>
    </source>
</reference>
<gene>
    <name evidence="1" type="ORF">BIT28_15530</name>
</gene>
<keyword evidence="2" id="KW-1185">Reference proteome</keyword>
<proteinExistence type="predicted"/>
<dbReference type="EMBL" id="MJIL01000096">
    <property type="protein sequence ID" value="OLQ70822.1"/>
    <property type="molecule type" value="Genomic_DNA"/>
</dbReference>
<dbReference type="Proteomes" id="UP000186905">
    <property type="component" value="Unassembled WGS sequence"/>
</dbReference>
<protein>
    <submittedName>
        <fullName evidence="1">Uncharacterized protein</fullName>
    </submittedName>
</protein>
<name>A0A1Q9G912_9GAMM</name>
<comment type="caution">
    <text evidence="1">The sequence shown here is derived from an EMBL/GenBank/DDBJ whole genome shotgun (WGS) entry which is preliminary data.</text>
</comment>
<dbReference type="AlphaFoldDB" id="A0A1Q9G912"/>
<evidence type="ECO:0000313" key="2">
    <source>
        <dbReference type="Proteomes" id="UP000186905"/>
    </source>
</evidence>
<dbReference type="RefSeq" id="WP_075767743.1">
    <property type="nucleotide sequence ID" value="NZ_MJIL01000096.1"/>
</dbReference>
<accession>A0A1Q9G912</accession>
<organism evidence="1 2">
    <name type="scientific">Photobacterium proteolyticum</name>
    <dbReference type="NCBI Taxonomy" id="1903952"/>
    <lineage>
        <taxon>Bacteria</taxon>
        <taxon>Pseudomonadati</taxon>
        <taxon>Pseudomonadota</taxon>
        <taxon>Gammaproteobacteria</taxon>
        <taxon>Vibrionales</taxon>
        <taxon>Vibrionaceae</taxon>
        <taxon>Photobacterium</taxon>
    </lineage>
</organism>